<dbReference type="KEGG" id="dko:I596_2010"/>
<dbReference type="EMBL" id="CP015249">
    <property type="protein sequence ID" value="ANB18030.1"/>
    <property type="molecule type" value="Genomic_DNA"/>
</dbReference>
<feature type="compositionally biased region" description="Low complexity" evidence="3">
    <location>
        <begin position="1"/>
        <end position="30"/>
    </location>
</feature>
<dbReference type="InterPro" id="IPR004394">
    <property type="entry name" value="Iojap/RsfS/C7orf30"/>
</dbReference>
<dbReference type="PATRIC" id="fig|1300342.3.peg.1963"/>
<feature type="compositionally biased region" description="Low complexity" evidence="3">
    <location>
        <begin position="37"/>
        <end position="70"/>
    </location>
</feature>
<comment type="similarity">
    <text evidence="1 2">Belongs to the Iojap/RsfS family.</text>
</comment>
<dbReference type="PANTHER" id="PTHR21043:SF0">
    <property type="entry name" value="MITOCHONDRIAL ASSEMBLY OF RIBOSOMAL LARGE SUBUNIT PROTEIN 1"/>
    <property type="match status" value="1"/>
</dbReference>
<dbReference type="GO" id="GO:0005737">
    <property type="term" value="C:cytoplasm"/>
    <property type="evidence" value="ECO:0007669"/>
    <property type="project" value="UniProtKB-SubCell"/>
</dbReference>
<dbReference type="NCBIfam" id="TIGR00090">
    <property type="entry name" value="rsfS_iojap_ybeB"/>
    <property type="match status" value="1"/>
</dbReference>
<evidence type="ECO:0000313" key="5">
    <source>
        <dbReference type="Proteomes" id="UP000076830"/>
    </source>
</evidence>
<dbReference type="SUPFAM" id="SSF81301">
    <property type="entry name" value="Nucleotidyltransferase"/>
    <property type="match status" value="1"/>
</dbReference>
<dbReference type="InterPro" id="IPR043519">
    <property type="entry name" value="NT_sf"/>
</dbReference>
<dbReference type="GO" id="GO:0043023">
    <property type="term" value="F:ribosomal large subunit binding"/>
    <property type="evidence" value="ECO:0007669"/>
    <property type="project" value="TreeGrafter"/>
</dbReference>
<reference evidence="4 5" key="1">
    <citation type="submission" date="2016-04" db="EMBL/GenBank/DDBJ databases">
        <title>Complete genome sequence of Dokdonella koreensis DS-123T.</title>
        <authorList>
            <person name="Kim J.F."/>
            <person name="Lee H."/>
            <person name="Kwak M.-J."/>
        </authorList>
    </citation>
    <scope>NUCLEOTIDE SEQUENCE [LARGE SCALE GENOMIC DNA]</scope>
    <source>
        <strain evidence="4 5">DS-123</strain>
    </source>
</reference>
<protein>
    <recommendedName>
        <fullName evidence="2">Ribosomal silencing factor RsfS</fullName>
    </recommendedName>
</protein>
<evidence type="ECO:0000313" key="4">
    <source>
        <dbReference type="EMBL" id="ANB18030.1"/>
    </source>
</evidence>
<comment type="function">
    <text evidence="2">Functions as a ribosomal silencing factor. Interacts with ribosomal protein uL14 (rplN), blocking formation of intersubunit bridge B8. Prevents association of the 30S and 50S ribosomal subunits and the formation of functional ribosomes, thus repressing translation.</text>
</comment>
<feature type="region of interest" description="Disordered" evidence="3">
    <location>
        <begin position="1"/>
        <end position="83"/>
    </location>
</feature>
<dbReference type="GO" id="GO:0090071">
    <property type="term" value="P:negative regulation of ribosome biogenesis"/>
    <property type="evidence" value="ECO:0007669"/>
    <property type="project" value="UniProtKB-UniRule"/>
</dbReference>
<name>A0A160DV68_9GAMM</name>
<dbReference type="Pfam" id="PF02410">
    <property type="entry name" value="RsfS"/>
    <property type="match status" value="1"/>
</dbReference>
<dbReference type="GO" id="GO:0042256">
    <property type="term" value="P:cytosolic ribosome assembly"/>
    <property type="evidence" value="ECO:0007669"/>
    <property type="project" value="UniProtKB-UniRule"/>
</dbReference>
<keyword evidence="2" id="KW-0810">Translation regulation</keyword>
<dbReference type="Proteomes" id="UP000076830">
    <property type="component" value="Chromosome"/>
</dbReference>
<comment type="subunit">
    <text evidence="2">Interacts with ribosomal protein uL14 (rplN).</text>
</comment>
<evidence type="ECO:0000256" key="1">
    <source>
        <dbReference type="ARBA" id="ARBA00010574"/>
    </source>
</evidence>
<accession>A0A160DV68</accession>
<proteinExistence type="inferred from homology"/>
<keyword evidence="5" id="KW-1185">Reference proteome</keyword>
<dbReference type="HAMAP" id="MF_01477">
    <property type="entry name" value="Iojap_RsfS"/>
    <property type="match status" value="1"/>
</dbReference>
<organism evidence="4 5">
    <name type="scientific">Dokdonella koreensis DS-123</name>
    <dbReference type="NCBI Taxonomy" id="1300342"/>
    <lineage>
        <taxon>Bacteria</taxon>
        <taxon>Pseudomonadati</taxon>
        <taxon>Pseudomonadota</taxon>
        <taxon>Gammaproteobacteria</taxon>
        <taxon>Lysobacterales</taxon>
        <taxon>Rhodanobacteraceae</taxon>
        <taxon>Dokdonella</taxon>
    </lineage>
</organism>
<dbReference type="Gene3D" id="3.30.460.10">
    <property type="entry name" value="Beta Polymerase, domain 2"/>
    <property type="match status" value="1"/>
</dbReference>
<sequence length="200" mass="21002">MRSSARTTAAAGAAAKTKTVRKTAAAAPRTAAKKAPARTSARAKPPAAKAPAVKSPARAAAAKSAAVPKAPRQRTQPKPARETDVVARLRDVVVKALDDLKARDIVELDVAGRTSIADIIVVAGGTSSRHVKSIADEVIKQTKKAGLPPLGVEGQREGEWVLVDLGDIVVHIMLPRAREFYGLERLWSVDGDSRQEAAAV</sequence>
<dbReference type="STRING" id="1300342.I596_2010"/>
<dbReference type="PANTHER" id="PTHR21043">
    <property type="entry name" value="IOJAP SUPERFAMILY ORTHOLOG"/>
    <property type="match status" value="1"/>
</dbReference>
<gene>
    <name evidence="2" type="primary">rsfS</name>
    <name evidence="4" type="ORF">I596_2010</name>
</gene>
<keyword evidence="2" id="KW-0678">Repressor</keyword>
<evidence type="ECO:0000256" key="2">
    <source>
        <dbReference type="HAMAP-Rule" id="MF_01477"/>
    </source>
</evidence>
<keyword evidence="2" id="KW-0963">Cytoplasm</keyword>
<dbReference type="GO" id="GO:0017148">
    <property type="term" value="P:negative regulation of translation"/>
    <property type="evidence" value="ECO:0007669"/>
    <property type="project" value="UniProtKB-UniRule"/>
</dbReference>
<dbReference type="AlphaFoldDB" id="A0A160DV68"/>
<evidence type="ECO:0000256" key="3">
    <source>
        <dbReference type="SAM" id="MobiDB-lite"/>
    </source>
</evidence>
<comment type="subcellular location">
    <subcellularLocation>
        <location evidence="2">Cytoplasm</location>
    </subcellularLocation>
</comment>